<keyword evidence="6" id="KW-1185">Reference proteome</keyword>
<keyword evidence="2" id="KW-0012">Acyltransferase</keyword>
<dbReference type="Proteomes" id="UP000567246">
    <property type="component" value="Unassembled WGS sequence"/>
</dbReference>
<dbReference type="AlphaFoldDB" id="A0A7W9JKN9"/>
<dbReference type="EMBL" id="JACHMW010000001">
    <property type="protein sequence ID" value="MBB5849503.1"/>
    <property type="molecule type" value="Genomic_DNA"/>
</dbReference>
<keyword evidence="1 5" id="KW-0808">Transferase</keyword>
<feature type="region of interest" description="Disordered" evidence="3">
    <location>
        <begin position="1"/>
        <end position="26"/>
    </location>
</feature>
<protein>
    <submittedName>
        <fullName evidence="5">tRNA (Guanine37-N1)-methyltransferase</fullName>
        <ecNumber evidence="5">2.1.1.228</ecNumber>
    </submittedName>
</protein>
<feature type="domain" description="N-acetyltransferase" evidence="4">
    <location>
        <begin position="20"/>
        <end position="194"/>
    </location>
</feature>
<gene>
    <name evidence="5" type="ORF">HDA33_002067</name>
</gene>
<comment type="caution">
    <text evidence="5">The sequence shown here is derived from an EMBL/GenBank/DDBJ whole genome shotgun (WGS) entry which is preliminary data.</text>
</comment>
<dbReference type="PROSITE" id="PS51186">
    <property type="entry name" value="GNAT"/>
    <property type="match status" value="1"/>
</dbReference>
<reference evidence="5 6" key="1">
    <citation type="submission" date="2020-08" db="EMBL/GenBank/DDBJ databases">
        <title>Sequencing the genomes of 1000 actinobacteria strains.</title>
        <authorList>
            <person name="Klenk H.-P."/>
        </authorList>
    </citation>
    <scope>NUCLEOTIDE SEQUENCE [LARGE SCALE GENOMIC DNA]</scope>
    <source>
        <strain evidence="5 6">DSM 17945</strain>
    </source>
</reference>
<dbReference type="SUPFAM" id="SSF55729">
    <property type="entry name" value="Acyl-CoA N-acyltransferases (Nat)"/>
    <property type="match status" value="1"/>
</dbReference>
<evidence type="ECO:0000256" key="2">
    <source>
        <dbReference type="ARBA" id="ARBA00023315"/>
    </source>
</evidence>
<proteinExistence type="predicted"/>
<dbReference type="Gene3D" id="3.40.630.30">
    <property type="match status" value="1"/>
</dbReference>
<evidence type="ECO:0000256" key="3">
    <source>
        <dbReference type="SAM" id="MobiDB-lite"/>
    </source>
</evidence>
<dbReference type="EC" id="2.1.1.228" evidence="5"/>
<evidence type="ECO:0000313" key="6">
    <source>
        <dbReference type="Proteomes" id="UP000567246"/>
    </source>
</evidence>
<evidence type="ECO:0000259" key="4">
    <source>
        <dbReference type="PROSITE" id="PS51186"/>
    </source>
</evidence>
<evidence type="ECO:0000256" key="1">
    <source>
        <dbReference type="ARBA" id="ARBA00022679"/>
    </source>
</evidence>
<dbReference type="PANTHER" id="PTHR43877">
    <property type="entry name" value="AMINOALKYLPHOSPHONATE N-ACETYLTRANSFERASE-RELATED-RELATED"/>
    <property type="match status" value="1"/>
</dbReference>
<dbReference type="GO" id="GO:0032259">
    <property type="term" value="P:methylation"/>
    <property type="evidence" value="ECO:0007669"/>
    <property type="project" value="UniProtKB-KW"/>
</dbReference>
<evidence type="ECO:0000313" key="5">
    <source>
        <dbReference type="EMBL" id="MBB5849503.1"/>
    </source>
</evidence>
<feature type="compositionally biased region" description="Pro residues" evidence="3">
    <location>
        <begin position="1"/>
        <end position="16"/>
    </location>
</feature>
<dbReference type="GO" id="GO:0016747">
    <property type="term" value="F:acyltransferase activity, transferring groups other than amino-acyl groups"/>
    <property type="evidence" value="ECO:0007669"/>
    <property type="project" value="InterPro"/>
</dbReference>
<keyword evidence="5" id="KW-0489">Methyltransferase</keyword>
<organism evidence="5 6">
    <name type="scientific">Micrococcus endophyticus</name>
    <dbReference type="NCBI Taxonomy" id="455343"/>
    <lineage>
        <taxon>Bacteria</taxon>
        <taxon>Bacillati</taxon>
        <taxon>Actinomycetota</taxon>
        <taxon>Actinomycetes</taxon>
        <taxon>Micrococcales</taxon>
        <taxon>Micrococcaceae</taxon>
        <taxon>Micrococcus</taxon>
    </lineage>
</organism>
<dbReference type="RefSeq" id="WP_184173093.1">
    <property type="nucleotide sequence ID" value="NZ_BAABAG010000017.1"/>
</dbReference>
<sequence>MSTPPRPSTPQPPASTPRPAHVRPARPEDAAAIAAVAAATFGDASPASLPPEVIQAHIDEHLNERVVAAWIADPARIVLVGGIAPDEVLGYAMLETAATPEAPVVEHLGETPAGHLSKVYVLAESRGTGLAEALVRDGVARLEALGFRHVWLGTNAQNVRANAFYERLGFEKIGARTFVVGGTRVEDDWVRLLSLG</sequence>
<dbReference type="Pfam" id="PF00583">
    <property type="entry name" value="Acetyltransf_1"/>
    <property type="match status" value="1"/>
</dbReference>
<dbReference type="CDD" id="cd04301">
    <property type="entry name" value="NAT_SF"/>
    <property type="match status" value="1"/>
</dbReference>
<dbReference type="GO" id="GO:0052906">
    <property type="term" value="F:tRNA (guanine(37)-N1)-methyltransferase activity"/>
    <property type="evidence" value="ECO:0007669"/>
    <property type="project" value="UniProtKB-EC"/>
</dbReference>
<dbReference type="InterPro" id="IPR016181">
    <property type="entry name" value="Acyl_CoA_acyltransferase"/>
</dbReference>
<dbReference type="InterPro" id="IPR050832">
    <property type="entry name" value="Bact_Acetyltransf"/>
</dbReference>
<dbReference type="InterPro" id="IPR000182">
    <property type="entry name" value="GNAT_dom"/>
</dbReference>
<name>A0A7W9JKN9_9MICC</name>
<accession>A0A7W9JKN9</accession>